<reference evidence="8 9" key="1">
    <citation type="submission" date="2018-07" db="EMBL/GenBank/DDBJ databases">
        <title>Genome sequencing of Moraxellaceae gen. HYN0046.</title>
        <authorList>
            <person name="Kim M."/>
            <person name="Yi H."/>
        </authorList>
    </citation>
    <scope>NUCLEOTIDE SEQUENCE [LARGE SCALE GENOMIC DNA]</scope>
    <source>
        <strain evidence="8 9">HYN0046</strain>
    </source>
</reference>
<feature type="transmembrane region" description="Helical" evidence="6">
    <location>
        <begin position="135"/>
        <end position="153"/>
    </location>
</feature>
<dbReference type="GO" id="GO:0016020">
    <property type="term" value="C:membrane"/>
    <property type="evidence" value="ECO:0007669"/>
    <property type="project" value="UniProtKB-SubCell"/>
</dbReference>
<feature type="transmembrane region" description="Helical" evidence="6">
    <location>
        <begin position="83"/>
        <end position="104"/>
    </location>
</feature>
<gene>
    <name evidence="8" type="ORF">HYN46_14900</name>
</gene>
<feature type="domain" description="EamA" evidence="7">
    <location>
        <begin position="166"/>
        <end position="301"/>
    </location>
</feature>
<evidence type="ECO:0000256" key="3">
    <source>
        <dbReference type="ARBA" id="ARBA00022692"/>
    </source>
</evidence>
<evidence type="ECO:0000256" key="4">
    <source>
        <dbReference type="ARBA" id="ARBA00022989"/>
    </source>
</evidence>
<keyword evidence="5 6" id="KW-0472">Membrane</keyword>
<evidence type="ECO:0000313" key="9">
    <source>
        <dbReference type="Proteomes" id="UP000253940"/>
    </source>
</evidence>
<feature type="transmembrane region" description="Helical" evidence="6">
    <location>
        <begin position="49"/>
        <end position="71"/>
    </location>
</feature>
<feature type="domain" description="EamA" evidence="7">
    <location>
        <begin position="22"/>
        <end position="151"/>
    </location>
</feature>
<dbReference type="EMBL" id="CP031222">
    <property type="protein sequence ID" value="AXI04016.1"/>
    <property type="molecule type" value="Genomic_DNA"/>
</dbReference>
<comment type="subcellular location">
    <subcellularLocation>
        <location evidence="1">Membrane</location>
        <topology evidence="1">Multi-pass membrane protein</topology>
    </subcellularLocation>
</comment>
<keyword evidence="9" id="KW-1185">Reference proteome</keyword>
<name>A0A345P9Q7_9GAMM</name>
<evidence type="ECO:0000256" key="2">
    <source>
        <dbReference type="ARBA" id="ARBA00007362"/>
    </source>
</evidence>
<dbReference type="PANTHER" id="PTHR32322:SF2">
    <property type="entry name" value="EAMA DOMAIN-CONTAINING PROTEIN"/>
    <property type="match status" value="1"/>
</dbReference>
<dbReference type="InterPro" id="IPR037185">
    <property type="entry name" value="EmrE-like"/>
</dbReference>
<feature type="transmembrane region" description="Helical" evidence="6">
    <location>
        <begin position="228"/>
        <end position="248"/>
    </location>
</feature>
<dbReference type="AlphaFoldDB" id="A0A345P9Q7"/>
<comment type="similarity">
    <text evidence="2">Belongs to the EamA transporter family.</text>
</comment>
<dbReference type="KEGG" id="mbah:HYN46_14900"/>
<feature type="transmembrane region" description="Helical" evidence="6">
    <location>
        <begin position="260"/>
        <end position="278"/>
    </location>
</feature>
<organism evidence="8 9">
    <name type="scientific">Aquirhabdus parva</name>
    <dbReference type="NCBI Taxonomy" id="2283318"/>
    <lineage>
        <taxon>Bacteria</taxon>
        <taxon>Pseudomonadati</taxon>
        <taxon>Pseudomonadota</taxon>
        <taxon>Gammaproteobacteria</taxon>
        <taxon>Moraxellales</taxon>
        <taxon>Moraxellaceae</taxon>
        <taxon>Aquirhabdus</taxon>
    </lineage>
</organism>
<feature type="transmembrane region" description="Helical" evidence="6">
    <location>
        <begin position="159"/>
        <end position="182"/>
    </location>
</feature>
<evidence type="ECO:0000313" key="8">
    <source>
        <dbReference type="EMBL" id="AXI04016.1"/>
    </source>
</evidence>
<protein>
    <submittedName>
        <fullName evidence="8">DMT family transporter</fullName>
    </submittedName>
</protein>
<feature type="transmembrane region" description="Helical" evidence="6">
    <location>
        <begin position="284"/>
        <end position="301"/>
    </location>
</feature>
<evidence type="ECO:0000256" key="1">
    <source>
        <dbReference type="ARBA" id="ARBA00004141"/>
    </source>
</evidence>
<feature type="transmembrane region" description="Helical" evidence="6">
    <location>
        <begin position="110"/>
        <end position="128"/>
    </location>
</feature>
<evidence type="ECO:0000259" key="7">
    <source>
        <dbReference type="Pfam" id="PF00892"/>
    </source>
</evidence>
<feature type="transmembrane region" description="Helical" evidence="6">
    <location>
        <begin position="194"/>
        <end position="216"/>
    </location>
</feature>
<keyword evidence="4 6" id="KW-1133">Transmembrane helix</keyword>
<accession>A0A345P9Q7</accession>
<dbReference type="Proteomes" id="UP000253940">
    <property type="component" value="Chromosome"/>
</dbReference>
<dbReference type="InterPro" id="IPR000620">
    <property type="entry name" value="EamA_dom"/>
</dbReference>
<feature type="transmembrane region" description="Helical" evidence="6">
    <location>
        <begin position="16"/>
        <end position="37"/>
    </location>
</feature>
<dbReference type="SUPFAM" id="SSF103481">
    <property type="entry name" value="Multidrug resistance efflux transporter EmrE"/>
    <property type="match status" value="2"/>
</dbReference>
<proteinExistence type="inferred from homology"/>
<dbReference type="InterPro" id="IPR050638">
    <property type="entry name" value="AA-Vitamin_Transporters"/>
</dbReference>
<sequence length="303" mass="32678">MTLPATTTSRYPLLGLYLRLTAVPFFWGGTFIAGRVISAELPPATAGCIRFVFATLALLIALHLTEGLSVLKRVTRAQWAGTFVLGLTGIMLYNICFFNALKYMPASRTSLFIALNPVVTLILAAVFFGDRITLTRWFGVALALVGVLVVVTHGDLTQLAGSFGAGELSMIVAVSAWAIYTLRGRKLLRELSPLLTTLLAALWGTLLLALCAIPELPRLHVEHINLKVFAGLFYLGVFGTAVGFVWYYQGVSRIGAAKTVIFNNLVPVFGVLLGWLLLGEQLTPSLIVGGLLAITGVFLVNRP</sequence>
<dbReference type="Pfam" id="PF00892">
    <property type="entry name" value="EamA"/>
    <property type="match status" value="2"/>
</dbReference>
<dbReference type="Gene3D" id="1.10.3730.20">
    <property type="match status" value="1"/>
</dbReference>
<evidence type="ECO:0000256" key="6">
    <source>
        <dbReference type="SAM" id="Phobius"/>
    </source>
</evidence>
<dbReference type="RefSeq" id="WP_114900124.1">
    <property type="nucleotide sequence ID" value="NZ_CP031222.1"/>
</dbReference>
<dbReference type="OrthoDB" id="5186724at2"/>
<dbReference type="PANTHER" id="PTHR32322">
    <property type="entry name" value="INNER MEMBRANE TRANSPORTER"/>
    <property type="match status" value="1"/>
</dbReference>
<evidence type="ECO:0000256" key="5">
    <source>
        <dbReference type="ARBA" id="ARBA00023136"/>
    </source>
</evidence>
<keyword evidence="3 6" id="KW-0812">Transmembrane</keyword>